<evidence type="ECO:0000259" key="1">
    <source>
        <dbReference type="Pfam" id="PF01048"/>
    </source>
</evidence>
<dbReference type="GO" id="GO:0003824">
    <property type="term" value="F:catalytic activity"/>
    <property type="evidence" value="ECO:0007669"/>
    <property type="project" value="InterPro"/>
</dbReference>
<dbReference type="Pfam" id="PF01048">
    <property type="entry name" value="PNP_UDP_1"/>
    <property type="match status" value="1"/>
</dbReference>
<accession>X1MMT3</accession>
<dbReference type="CDD" id="cd17767">
    <property type="entry name" value="UP_EcUdp-like"/>
    <property type="match status" value="1"/>
</dbReference>
<dbReference type="GO" id="GO:0005829">
    <property type="term" value="C:cytosol"/>
    <property type="evidence" value="ECO:0007669"/>
    <property type="project" value="TreeGrafter"/>
</dbReference>
<dbReference type="SUPFAM" id="SSF53167">
    <property type="entry name" value="Purine and uridine phosphorylases"/>
    <property type="match status" value="1"/>
</dbReference>
<dbReference type="Gene3D" id="3.40.50.1580">
    <property type="entry name" value="Nucleoside phosphorylase domain"/>
    <property type="match status" value="1"/>
</dbReference>
<comment type="caution">
    <text evidence="2">The sequence shown here is derived from an EMBL/GenBank/DDBJ whole genome shotgun (WGS) entry which is preliminary data.</text>
</comment>
<dbReference type="InterPro" id="IPR035994">
    <property type="entry name" value="Nucleoside_phosphorylase_sf"/>
</dbReference>
<dbReference type="InterPro" id="IPR000845">
    <property type="entry name" value="Nucleoside_phosphorylase_d"/>
</dbReference>
<organism evidence="2">
    <name type="scientific">marine sediment metagenome</name>
    <dbReference type="NCBI Taxonomy" id="412755"/>
    <lineage>
        <taxon>unclassified sequences</taxon>
        <taxon>metagenomes</taxon>
        <taxon>ecological metagenomes</taxon>
    </lineage>
</organism>
<protein>
    <recommendedName>
        <fullName evidence="1">Nucleoside phosphorylase domain-containing protein</fullName>
    </recommendedName>
</protein>
<evidence type="ECO:0000313" key="2">
    <source>
        <dbReference type="EMBL" id="GAI07699.1"/>
    </source>
</evidence>
<dbReference type="AlphaFoldDB" id="X1MMT3"/>
<proteinExistence type="predicted"/>
<feature type="domain" description="Nucleoside phosphorylase" evidence="1">
    <location>
        <begin position="33"/>
        <end position="235"/>
    </location>
</feature>
<sequence length="272" mass="30446">MKKVRGPCSSEEPKDEEGRQYHISVAPGELSQYILLCGDPARAERVKNLFEKVNYERRHREYVTFTGVYHGLPISVMSTGIGCDNTEIAVIEASHCIKDPTFVRIGSCGAIPARIKLGDLVITTEALRRESTSDSYLPKNIRVHSSKEVRNALIEAAKELGCRYHVGKTCTTSSFYGDQGREIKGFPTRNKDLVRRMRKKGVLNFEMESSTLFALAKVSTYKIRVGAVCAVYANRESKSFISAKEMKDAEMRCILTGLKAIEKLYKADKTGF</sequence>
<dbReference type="GO" id="GO:0009116">
    <property type="term" value="P:nucleoside metabolic process"/>
    <property type="evidence" value="ECO:0007669"/>
    <property type="project" value="InterPro"/>
</dbReference>
<dbReference type="PANTHER" id="PTHR43691:SF13">
    <property type="entry name" value="URIDINE PHOSPHORYLASE"/>
    <property type="match status" value="1"/>
</dbReference>
<dbReference type="EMBL" id="BARV01006080">
    <property type="protein sequence ID" value="GAI07699.1"/>
    <property type="molecule type" value="Genomic_DNA"/>
</dbReference>
<gene>
    <name evidence="2" type="ORF">S06H3_12422</name>
</gene>
<reference evidence="2" key="1">
    <citation type="journal article" date="2014" name="Front. Microbiol.">
        <title>High frequency of phylogenetically diverse reductive dehalogenase-homologous genes in deep subseafloor sedimentary metagenomes.</title>
        <authorList>
            <person name="Kawai M."/>
            <person name="Futagami T."/>
            <person name="Toyoda A."/>
            <person name="Takaki Y."/>
            <person name="Nishi S."/>
            <person name="Hori S."/>
            <person name="Arai W."/>
            <person name="Tsubouchi T."/>
            <person name="Morono Y."/>
            <person name="Uchiyama I."/>
            <person name="Ito T."/>
            <person name="Fujiyama A."/>
            <person name="Inagaki F."/>
            <person name="Takami H."/>
        </authorList>
    </citation>
    <scope>NUCLEOTIDE SEQUENCE</scope>
    <source>
        <strain evidence="2">Expedition CK06-06</strain>
    </source>
</reference>
<dbReference type="PANTHER" id="PTHR43691">
    <property type="entry name" value="URIDINE PHOSPHORYLASE"/>
    <property type="match status" value="1"/>
</dbReference>
<name>X1MMT3_9ZZZZ</name>